<evidence type="ECO:0000256" key="1">
    <source>
        <dbReference type="SAM" id="SignalP"/>
    </source>
</evidence>
<name>A0ABT8KW22_9BACT</name>
<sequence>MRKYIKLSFLIFSFTILMSHSFVPHQHMDDDASLQFRSMHDHGDCFFNILSSMFGQNLGEDHLENFKSKKTENFQFLAPELAREFMEIRLISLKSLQEENLFIPATVGLPQSEYYDVHTLRGPPAA</sequence>
<proteinExistence type="predicted"/>
<keyword evidence="3" id="KW-1185">Reference proteome</keyword>
<dbReference type="RefSeq" id="WP_346755005.1">
    <property type="nucleotide sequence ID" value="NZ_JAUJEA010000014.1"/>
</dbReference>
<dbReference type="EMBL" id="JAUJEA010000014">
    <property type="protein sequence ID" value="MDN5204982.1"/>
    <property type="molecule type" value="Genomic_DNA"/>
</dbReference>
<feature type="chain" id="PRO_5047413699" evidence="1">
    <location>
        <begin position="20"/>
        <end position="126"/>
    </location>
</feature>
<organism evidence="2 3">
    <name type="scientific">Splendidivirga corallicola</name>
    <dbReference type="NCBI Taxonomy" id="3051826"/>
    <lineage>
        <taxon>Bacteria</taxon>
        <taxon>Pseudomonadati</taxon>
        <taxon>Bacteroidota</taxon>
        <taxon>Cytophagia</taxon>
        <taxon>Cytophagales</taxon>
        <taxon>Splendidivirgaceae</taxon>
        <taxon>Splendidivirga</taxon>
    </lineage>
</organism>
<evidence type="ECO:0000313" key="2">
    <source>
        <dbReference type="EMBL" id="MDN5204982.1"/>
    </source>
</evidence>
<accession>A0ABT8KW22</accession>
<comment type="caution">
    <text evidence="2">The sequence shown here is derived from an EMBL/GenBank/DDBJ whole genome shotgun (WGS) entry which is preliminary data.</text>
</comment>
<keyword evidence="1" id="KW-0732">Signal</keyword>
<feature type="signal peptide" evidence="1">
    <location>
        <begin position="1"/>
        <end position="19"/>
    </location>
</feature>
<gene>
    <name evidence="2" type="ORF">QQ008_26565</name>
</gene>
<protein>
    <submittedName>
        <fullName evidence="2">Uncharacterized protein</fullName>
    </submittedName>
</protein>
<dbReference type="Proteomes" id="UP001172082">
    <property type="component" value="Unassembled WGS sequence"/>
</dbReference>
<reference evidence="2" key="1">
    <citation type="submission" date="2023-06" db="EMBL/GenBank/DDBJ databases">
        <title>Genomic of Parafulvivirga corallium.</title>
        <authorList>
            <person name="Wang G."/>
        </authorList>
    </citation>
    <scope>NUCLEOTIDE SEQUENCE</scope>
    <source>
        <strain evidence="2">BMA10</strain>
    </source>
</reference>
<evidence type="ECO:0000313" key="3">
    <source>
        <dbReference type="Proteomes" id="UP001172082"/>
    </source>
</evidence>